<name>T1D1Z0_9HELI</name>
<dbReference type="InterPro" id="IPR008948">
    <property type="entry name" value="L-Aspartase-like"/>
</dbReference>
<comment type="caution">
    <text evidence="7">The sequence shown here is derived from an EMBL/GenBank/DDBJ whole genome shotgun (WGS) entry which is preliminary data.</text>
</comment>
<dbReference type="Gene3D" id="1.10.275.10">
    <property type="entry name" value="Fumarase/aspartase (N-terminal domain)"/>
    <property type="match status" value="1"/>
</dbReference>
<dbReference type="HAMAP" id="MF_00743">
    <property type="entry name" value="FumaraseC"/>
    <property type="match status" value="1"/>
</dbReference>
<keyword evidence="2 4" id="KW-0456">Lyase</keyword>
<dbReference type="InterPro" id="IPR024083">
    <property type="entry name" value="Fumarase/histidase_N"/>
</dbReference>
<dbReference type="NCBIfam" id="NF008909">
    <property type="entry name" value="PRK12273.1"/>
    <property type="match status" value="1"/>
</dbReference>
<comment type="function">
    <text evidence="3">Catalyzes the reversible conversion of L-aspartate to fumarate and ammonia.</text>
</comment>
<dbReference type="Pfam" id="PF00206">
    <property type="entry name" value="Lyase_1"/>
    <property type="match status" value="1"/>
</dbReference>
<accession>T1D1Z0</accession>
<dbReference type="GO" id="GO:0004333">
    <property type="term" value="F:fumarate hydratase activity"/>
    <property type="evidence" value="ECO:0007669"/>
    <property type="project" value="UniProtKB-UniRule"/>
</dbReference>
<evidence type="ECO:0000256" key="4">
    <source>
        <dbReference type="HAMAP-Rule" id="MF_00743"/>
    </source>
</evidence>
<evidence type="ECO:0000313" key="8">
    <source>
        <dbReference type="Proteomes" id="UP000018143"/>
    </source>
</evidence>
<sequence length="463" mass="50684">MNYRVEKDTMGEVKVPDEKYWGAQTERSLENFRIGSEKMPKVLIYAFANLKKAAAIVNNRLKNGLDDERKDAIVKACDEVIEGKFDDNFPLAIWQTGSGTQSNMNVNEVIANRATEILGKDFRKEKFIHPNDHVNRGQSSNDTFPTAMSIAAVEQVEKKLLPAIETLKKTLAKKVDEFKDIIKSGRTHLQDATPLTLGQEFSGYVSMLEHSKEQIIASLPTLRELAIGGTAVGTGLNAPKNFSEEVSKELSKLVGVELKASPNKFHALTSHDAIVFTHGAMKGLAANLMKIANDIRWLASGPRCGLGELNIPENEPGSSIMPGKVNPTQCEAVTMVAVQVMGNDSAIGIAASQGNFELNVFKPVIIYNFIQSLDLLADSMLSFEKHCAVGISANKEKIDYYLHNSLMLVTALNPHIGYENAAKIAKNAHKKGISLKASAMELGLVSEADYDKFVVPANMIRPL</sequence>
<comment type="subunit">
    <text evidence="4">Homotetramer.</text>
</comment>
<dbReference type="PANTHER" id="PTHR11444">
    <property type="entry name" value="ASPARTATEAMMONIA/ARGININOSUCCINATE/ADENYLOSUCCINATE LYASE"/>
    <property type="match status" value="1"/>
</dbReference>
<dbReference type="PROSITE" id="PS00163">
    <property type="entry name" value="FUMARATE_LYASES"/>
    <property type="match status" value="1"/>
</dbReference>
<feature type="binding site" evidence="4">
    <location>
        <position position="187"/>
    </location>
    <ligand>
        <name>substrate</name>
    </ligand>
</feature>
<keyword evidence="8" id="KW-1185">Reference proteome</keyword>
<feature type="active site" description="Proton donor/acceptor" evidence="4">
    <location>
        <position position="188"/>
    </location>
</feature>
<dbReference type="NCBIfam" id="TIGR00979">
    <property type="entry name" value="fumC_II"/>
    <property type="match status" value="1"/>
</dbReference>
<feature type="domain" description="Fumarase C C-terminal" evidence="6">
    <location>
        <begin position="408"/>
        <end position="460"/>
    </location>
</feature>
<proteinExistence type="inferred from homology"/>
<comment type="catalytic activity">
    <reaction evidence="4">
        <text>(S)-malate = fumarate + H2O</text>
        <dbReference type="Rhea" id="RHEA:12460"/>
        <dbReference type="ChEBI" id="CHEBI:15377"/>
        <dbReference type="ChEBI" id="CHEBI:15589"/>
        <dbReference type="ChEBI" id="CHEBI:29806"/>
        <dbReference type="EC" id="4.2.1.2"/>
    </reaction>
</comment>
<dbReference type="PRINTS" id="PR00145">
    <property type="entry name" value="ARGSUCLYASE"/>
</dbReference>
<dbReference type="InterPro" id="IPR022761">
    <property type="entry name" value="Fumarate_lyase_N"/>
</dbReference>
<comment type="pathway">
    <text evidence="4">Carbohydrate metabolism; tricarboxylic acid cycle; (S)-malate from fumarate: step 1/1.</text>
</comment>
<comment type="subcellular location">
    <subcellularLocation>
        <location evidence="4">Cytoplasm</location>
    </subcellularLocation>
</comment>
<dbReference type="FunFam" id="1.20.200.10:FF:000001">
    <property type="entry name" value="Fumarate hydratase, mitochondrial"/>
    <property type="match status" value="1"/>
</dbReference>
<dbReference type="RefSeq" id="WP_023948477.1">
    <property type="nucleotide sequence ID" value="NZ_BASD01000018.1"/>
</dbReference>
<dbReference type="GO" id="GO:0006099">
    <property type="term" value="P:tricarboxylic acid cycle"/>
    <property type="evidence" value="ECO:0007669"/>
    <property type="project" value="UniProtKB-UniRule"/>
</dbReference>
<dbReference type="OrthoDB" id="9802809at2"/>
<evidence type="ECO:0000256" key="3">
    <source>
        <dbReference type="ARBA" id="ARBA00054994"/>
    </source>
</evidence>
<dbReference type="PANTHER" id="PTHR11444:SF1">
    <property type="entry name" value="FUMARATE HYDRATASE, MITOCHONDRIAL"/>
    <property type="match status" value="1"/>
</dbReference>
<dbReference type="InterPro" id="IPR005677">
    <property type="entry name" value="Fum_hydII"/>
</dbReference>
<feature type="active site" evidence="4">
    <location>
        <position position="318"/>
    </location>
</feature>
<keyword evidence="4" id="KW-0816">Tricarboxylic acid cycle</keyword>
<evidence type="ECO:0000259" key="6">
    <source>
        <dbReference type="Pfam" id="PF10415"/>
    </source>
</evidence>
<reference evidence="7 8" key="1">
    <citation type="journal article" date="2013" name="Genome Announc.">
        <title>Draft Genome Sequence of Helicobacter fennelliae Strain MRY12-0050, Isolated from a Bacteremia Patient.</title>
        <authorList>
            <person name="Rimbara E."/>
            <person name="Matsui M."/>
            <person name="Mori S."/>
            <person name="Suzuki S."/>
            <person name="Suzuki M."/>
            <person name="Kim H."/>
            <person name="Sekizuka T."/>
            <person name="Kuroda M."/>
            <person name="Shibayama K."/>
        </authorList>
    </citation>
    <scope>NUCLEOTIDE SEQUENCE [LARGE SCALE GENOMIC DNA]</scope>
    <source>
        <strain evidence="7 8">MRY12-0050</strain>
    </source>
</reference>
<dbReference type="CDD" id="cd01362">
    <property type="entry name" value="Fumarase_classII"/>
    <property type="match status" value="1"/>
</dbReference>
<dbReference type="InterPro" id="IPR018951">
    <property type="entry name" value="Fumarase_C_C"/>
</dbReference>
<dbReference type="InterPro" id="IPR000362">
    <property type="entry name" value="Fumarate_lyase_fam"/>
</dbReference>
<dbReference type="Gene3D" id="1.10.40.30">
    <property type="entry name" value="Fumarase/aspartase (C-terminal domain)"/>
    <property type="match status" value="1"/>
</dbReference>
<dbReference type="AlphaFoldDB" id="T1D1Z0"/>
<dbReference type="FunFam" id="1.10.40.30:FF:000002">
    <property type="entry name" value="Fumarate hydratase class II"/>
    <property type="match status" value="1"/>
</dbReference>
<feature type="binding site" evidence="4">
    <location>
        <begin position="324"/>
        <end position="326"/>
    </location>
    <ligand>
        <name>substrate</name>
    </ligand>
</feature>
<dbReference type="InterPro" id="IPR020557">
    <property type="entry name" value="Fumarate_lyase_CS"/>
</dbReference>
<evidence type="ECO:0000256" key="1">
    <source>
        <dbReference type="ARBA" id="ARBA00009084"/>
    </source>
</evidence>
<dbReference type="EC" id="4.2.1.2" evidence="4"/>
<dbReference type="Pfam" id="PF10415">
    <property type="entry name" value="FumaraseC_C"/>
    <property type="match status" value="1"/>
</dbReference>
<dbReference type="GO" id="GO:0006108">
    <property type="term" value="P:malate metabolic process"/>
    <property type="evidence" value="ECO:0007669"/>
    <property type="project" value="TreeGrafter"/>
</dbReference>
<dbReference type="Proteomes" id="UP000018143">
    <property type="component" value="Unassembled WGS sequence"/>
</dbReference>
<dbReference type="UniPathway" id="UPA00223">
    <property type="reaction ID" value="UER01007"/>
</dbReference>
<feature type="binding site" evidence="4">
    <location>
        <position position="319"/>
    </location>
    <ligand>
        <name>substrate</name>
    </ligand>
</feature>
<feature type="binding site" evidence="4">
    <location>
        <begin position="139"/>
        <end position="141"/>
    </location>
    <ligand>
        <name>substrate</name>
    </ligand>
</feature>
<evidence type="ECO:0000256" key="2">
    <source>
        <dbReference type="ARBA" id="ARBA00023239"/>
    </source>
</evidence>
<comment type="function">
    <text evidence="4">Involved in the TCA cycle. Catalyzes the stereospecific interconversion of fumarate to L-malate.</text>
</comment>
<organism evidence="7 8">
    <name type="scientific">Helicobacter fennelliae MRY12-0050</name>
    <dbReference type="NCBI Taxonomy" id="1325130"/>
    <lineage>
        <taxon>Bacteria</taxon>
        <taxon>Pseudomonadati</taxon>
        <taxon>Campylobacterota</taxon>
        <taxon>Epsilonproteobacteria</taxon>
        <taxon>Campylobacterales</taxon>
        <taxon>Helicobacteraceae</taxon>
        <taxon>Helicobacter</taxon>
    </lineage>
</organism>
<gene>
    <name evidence="4" type="primary">fumC</name>
    <name evidence="7" type="ORF">HFN_0382</name>
</gene>
<feature type="binding site" evidence="4">
    <location>
        <begin position="98"/>
        <end position="100"/>
    </location>
    <ligand>
        <name>substrate</name>
    </ligand>
</feature>
<comment type="miscellaneous">
    <text evidence="4">There are 2 substrate-binding sites: the catalytic A site, and the non-catalytic B site that may play a role in the transfer of substrate or product between the active site and the solvent. Alternatively, the B site may bind allosteric effectors.</text>
</comment>
<dbReference type="GO" id="GO:0006106">
    <property type="term" value="P:fumarate metabolic process"/>
    <property type="evidence" value="ECO:0007669"/>
    <property type="project" value="InterPro"/>
</dbReference>
<keyword evidence="4" id="KW-0963">Cytoplasm</keyword>
<dbReference type="FunFam" id="1.10.275.10:FF:000001">
    <property type="entry name" value="Fumarate hydratase, mitochondrial"/>
    <property type="match status" value="1"/>
</dbReference>
<dbReference type="STRING" id="1325130.HFN_0382"/>
<comment type="similarity">
    <text evidence="1 4">Belongs to the class-II fumarase/aspartase family. Fumarase subfamily.</text>
</comment>
<dbReference type="EMBL" id="BASD01000018">
    <property type="protein sequence ID" value="GAD19251.1"/>
    <property type="molecule type" value="Genomic_DNA"/>
</dbReference>
<feature type="binding site" description="in site B" evidence="4">
    <location>
        <begin position="129"/>
        <end position="132"/>
    </location>
    <ligand>
        <name>substrate</name>
    </ligand>
</feature>
<evidence type="ECO:0000313" key="7">
    <source>
        <dbReference type="EMBL" id="GAD19251.1"/>
    </source>
</evidence>
<dbReference type="Gene3D" id="1.20.200.10">
    <property type="entry name" value="Fumarase/aspartase (Central domain)"/>
    <property type="match status" value="1"/>
</dbReference>
<dbReference type="GO" id="GO:0005737">
    <property type="term" value="C:cytoplasm"/>
    <property type="evidence" value="ECO:0007669"/>
    <property type="project" value="UniProtKB-SubCell"/>
</dbReference>
<protein>
    <recommendedName>
        <fullName evidence="4">Fumarate hydratase class II</fullName>
        <shortName evidence="4">Fumarase C</shortName>
        <ecNumber evidence="4">4.2.1.2</ecNumber>
    </recommendedName>
    <alternativeName>
        <fullName evidence="4">Aerobic fumarase</fullName>
    </alternativeName>
    <alternativeName>
        <fullName evidence="4">Iron-independent fumarase</fullName>
    </alternativeName>
</protein>
<feature type="site" description="Important for catalytic activity" evidence="4">
    <location>
        <position position="331"/>
    </location>
</feature>
<feature type="domain" description="Fumarate lyase N-terminal" evidence="5">
    <location>
        <begin position="11"/>
        <end position="342"/>
    </location>
</feature>
<dbReference type="PRINTS" id="PR00149">
    <property type="entry name" value="FUMRATELYASE"/>
</dbReference>
<evidence type="ECO:0000259" key="5">
    <source>
        <dbReference type="Pfam" id="PF00206"/>
    </source>
</evidence>
<dbReference type="SUPFAM" id="SSF48557">
    <property type="entry name" value="L-aspartase-like"/>
    <property type="match status" value="1"/>
</dbReference>
<dbReference type="eggNOG" id="COG0114">
    <property type="taxonomic scope" value="Bacteria"/>
</dbReference>